<evidence type="ECO:0000259" key="2">
    <source>
        <dbReference type="Pfam" id="PF04773"/>
    </source>
</evidence>
<protein>
    <submittedName>
        <fullName evidence="4">FecR family protein</fullName>
    </submittedName>
</protein>
<feature type="domain" description="FecR protein" evidence="2">
    <location>
        <begin position="71"/>
        <end position="154"/>
    </location>
</feature>
<accession>A0A1M5L001</accession>
<evidence type="ECO:0000256" key="1">
    <source>
        <dbReference type="SAM" id="Phobius"/>
    </source>
</evidence>
<dbReference type="PANTHER" id="PTHR30273">
    <property type="entry name" value="PERIPLASMIC SIGNAL SENSOR AND SIGMA FACTOR ACTIVATOR FECR-RELATED"/>
    <property type="match status" value="1"/>
</dbReference>
<evidence type="ECO:0000313" key="4">
    <source>
        <dbReference type="EMBL" id="SHG58442.1"/>
    </source>
</evidence>
<dbReference type="Gene3D" id="3.55.50.30">
    <property type="match status" value="1"/>
</dbReference>
<evidence type="ECO:0000313" key="5">
    <source>
        <dbReference type="Proteomes" id="UP000184047"/>
    </source>
</evidence>
<feature type="domain" description="Protein FecR C-terminal" evidence="3">
    <location>
        <begin position="200"/>
        <end position="264"/>
    </location>
</feature>
<dbReference type="InterPro" id="IPR012373">
    <property type="entry name" value="Ferrdict_sens_TM"/>
</dbReference>
<dbReference type="Pfam" id="PF16344">
    <property type="entry name" value="FecR_C"/>
    <property type="match status" value="1"/>
</dbReference>
<dbReference type="RefSeq" id="WP_048506308.1">
    <property type="nucleotide sequence ID" value="NZ_FQWT01000001.1"/>
</dbReference>
<dbReference type="InterPro" id="IPR006860">
    <property type="entry name" value="FecR"/>
</dbReference>
<dbReference type="AlphaFoldDB" id="A0A1M5L001"/>
<name>A0A1M5L001_9FLAO</name>
<evidence type="ECO:0000259" key="3">
    <source>
        <dbReference type="Pfam" id="PF16344"/>
    </source>
</evidence>
<gene>
    <name evidence="4" type="ORF">SAMN05421866_0904</name>
</gene>
<dbReference type="Gene3D" id="2.60.120.1440">
    <property type="match status" value="1"/>
</dbReference>
<keyword evidence="1" id="KW-0812">Transmembrane</keyword>
<dbReference type="GeneID" id="56898574"/>
<keyword evidence="1" id="KW-0472">Membrane</keyword>
<dbReference type="EMBL" id="FQWT01000001">
    <property type="protein sequence ID" value="SHG58442.1"/>
    <property type="molecule type" value="Genomic_DNA"/>
</dbReference>
<dbReference type="Proteomes" id="UP000184047">
    <property type="component" value="Unassembled WGS sequence"/>
</dbReference>
<dbReference type="PANTHER" id="PTHR30273:SF2">
    <property type="entry name" value="PROTEIN FECR"/>
    <property type="match status" value="1"/>
</dbReference>
<keyword evidence="5" id="KW-1185">Reference proteome</keyword>
<dbReference type="InterPro" id="IPR032508">
    <property type="entry name" value="FecR_C"/>
</dbReference>
<dbReference type="GO" id="GO:0016989">
    <property type="term" value="F:sigma factor antagonist activity"/>
    <property type="evidence" value="ECO:0007669"/>
    <property type="project" value="TreeGrafter"/>
</dbReference>
<sequence>MKDNFPYLTEEEENKVWTNALIAIRRKEKQKRNRKNIMYGGIAAVVILSGSVLGYNFLIKPDVYMAVSDPRKVLLPDKSEVILQKGAKLTVEKSFPSDTREVTLDGDAIFKISKSKEHPFIVHGRNYETKVLGTVFKIYQNEKSFSVDLYEGKVLVYRSEKPNESFELKPKETFSNLGTVQVARISATSRSTESQLKSSLSFNDCSLSKVAQIIEETYNVKMIIPDKDKVVKITISSTNSTAKSLIEIIAFQLDFKIKQINDKTFQLE</sequence>
<reference evidence="5" key="1">
    <citation type="submission" date="2016-11" db="EMBL/GenBank/DDBJ databases">
        <authorList>
            <person name="Varghese N."/>
            <person name="Submissions S."/>
        </authorList>
    </citation>
    <scope>NUCLEOTIDE SEQUENCE [LARGE SCALE GENOMIC DNA]</scope>
    <source>
        <strain evidence="5">DSM 19055</strain>
    </source>
</reference>
<dbReference type="OrthoDB" id="651134at2"/>
<keyword evidence="1" id="KW-1133">Transmembrane helix</keyword>
<dbReference type="STRING" id="421058.SAMN05421866_0904"/>
<dbReference type="Pfam" id="PF04773">
    <property type="entry name" value="FecR"/>
    <property type="match status" value="1"/>
</dbReference>
<feature type="transmembrane region" description="Helical" evidence="1">
    <location>
        <begin position="36"/>
        <end position="58"/>
    </location>
</feature>
<proteinExistence type="predicted"/>
<organism evidence="4 5">
    <name type="scientific">Chryseobacterium oranimense</name>
    <dbReference type="NCBI Taxonomy" id="421058"/>
    <lineage>
        <taxon>Bacteria</taxon>
        <taxon>Pseudomonadati</taxon>
        <taxon>Bacteroidota</taxon>
        <taxon>Flavobacteriia</taxon>
        <taxon>Flavobacteriales</taxon>
        <taxon>Weeksellaceae</taxon>
        <taxon>Chryseobacterium group</taxon>
        <taxon>Chryseobacterium</taxon>
    </lineage>
</organism>